<dbReference type="OrthoDB" id="9807630at2"/>
<sequence length="214" mass="23761">MKYDAVIFDMDGTILDTLEDLAAALNDALERNGLPRRTREEVRRFVGNGIRKLIERGVPAGTGASVVNKVQAAFTEYYRVHYADTTRPYGGIPELIRILRQGGCKTAVVSNKPDYGVQELCDKYFDGLFDYAVGERQGIRKKPAPDSVFEVLKRFQCPPERAVYIGDSEVDVETARNAGVACICVDWGYRDREFLAISGAENIVSDAKALLSEL</sequence>
<dbReference type="AlphaFoldDB" id="A0A1W1ZG19"/>
<keyword evidence="2" id="KW-1185">Reference proteome</keyword>
<dbReference type="Gene3D" id="3.40.50.1000">
    <property type="entry name" value="HAD superfamily/HAD-like"/>
    <property type="match status" value="1"/>
</dbReference>
<dbReference type="PRINTS" id="PR00413">
    <property type="entry name" value="HADHALOGNASE"/>
</dbReference>
<name>A0A1W1ZG19_9FIRM</name>
<dbReference type="GO" id="GO:0006281">
    <property type="term" value="P:DNA repair"/>
    <property type="evidence" value="ECO:0007669"/>
    <property type="project" value="TreeGrafter"/>
</dbReference>
<dbReference type="InterPro" id="IPR050155">
    <property type="entry name" value="HAD-like_hydrolase_sf"/>
</dbReference>
<dbReference type="InterPro" id="IPR023214">
    <property type="entry name" value="HAD_sf"/>
</dbReference>
<dbReference type="InterPro" id="IPR041492">
    <property type="entry name" value="HAD_2"/>
</dbReference>
<accession>A0A1W1ZG19</accession>
<organism evidence="1 2">
    <name type="scientific">Papillibacter cinnamivorans DSM 12816</name>
    <dbReference type="NCBI Taxonomy" id="1122930"/>
    <lineage>
        <taxon>Bacteria</taxon>
        <taxon>Bacillati</taxon>
        <taxon>Bacillota</taxon>
        <taxon>Clostridia</taxon>
        <taxon>Eubacteriales</taxon>
        <taxon>Oscillospiraceae</taxon>
        <taxon>Papillibacter</taxon>
    </lineage>
</organism>
<dbReference type="InterPro" id="IPR006439">
    <property type="entry name" value="HAD-SF_hydro_IA"/>
</dbReference>
<dbReference type="RefSeq" id="WP_084233689.1">
    <property type="nucleotide sequence ID" value="NZ_FWXW01000002.1"/>
</dbReference>
<dbReference type="PANTHER" id="PTHR43434">
    <property type="entry name" value="PHOSPHOGLYCOLATE PHOSPHATASE"/>
    <property type="match status" value="1"/>
</dbReference>
<proteinExistence type="predicted"/>
<dbReference type="NCBIfam" id="TIGR01549">
    <property type="entry name" value="HAD-SF-IA-v1"/>
    <property type="match status" value="1"/>
</dbReference>
<dbReference type="SFLD" id="SFLDG01129">
    <property type="entry name" value="C1.5:_HAD__Beta-PGM__Phosphata"/>
    <property type="match status" value="1"/>
</dbReference>
<reference evidence="1 2" key="1">
    <citation type="submission" date="2017-04" db="EMBL/GenBank/DDBJ databases">
        <authorList>
            <person name="Afonso C.L."/>
            <person name="Miller P.J."/>
            <person name="Scott M.A."/>
            <person name="Spackman E."/>
            <person name="Goraichik I."/>
            <person name="Dimitrov K.M."/>
            <person name="Suarez D.L."/>
            <person name="Swayne D.E."/>
        </authorList>
    </citation>
    <scope>NUCLEOTIDE SEQUENCE [LARGE SCALE GENOMIC DNA]</scope>
    <source>
        <strain evidence="1 2">DSM 12816</strain>
    </source>
</reference>
<dbReference type="FunFam" id="3.40.50.1000:FF:000022">
    <property type="entry name" value="Phosphoglycolate phosphatase"/>
    <property type="match status" value="1"/>
</dbReference>
<protein>
    <submittedName>
        <fullName evidence="1">Phosphoglycolate phosphatase</fullName>
    </submittedName>
</protein>
<dbReference type="GO" id="GO:0005829">
    <property type="term" value="C:cytosol"/>
    <property type="evidence" value="ECO:0007669"/>
    <property type="project" value="TreeGrafter"/>
</dbReference>
<gene>
    <name evidence="1" type="ORF">SAMN02745168_1054</name>
</gene>
<dbReference type="SUPFAM" id="SSF56784">
    <property type="entry name" value="HAD-like"/>
    <property type="match status" value="1"/>
</dbReference>
<dbReference type="Pfam" id="PF13419">
    <property type="entry name" value="HAD_2"/>
    <property type="match status" value="1"/>
</dbReference>
<dbReference type="SFLD" id="SFLDS00003">
    <property type="entry name" value="Haloacid_Dehalogenase"/>
    <property type="match status" value="1"/>
</dbReference>
<evidence type="ECO:0000313" key="2">
    <source>
        <dbReference type="Proteomes" id="UP000192790"/>
    </source>
</evidence>
<dbReference type="EMBL" id="FWXW01000002">
    <property type="protein sequence ID" value="SMC47354.1"/>
    <property type="molecule type" value="Genomic_DNA"/>
</dbReference>
<dbReference type="GO" id="GO:0008967">
    <property type="term" value="F:phosphoglycolate phosphatase activity"/>
    <property type="evidence" value="ECO:0007669"/>
    <property type="project" value="TreeGrafter"/>
</dbReference>
<dbReference type="InterPro" id="IPR036412">
    <property type="entry name" value="HAD-like_sf"/>
</dbReference>
<dbReference type="InterPro" id="IPR023198">
    <property type="entry name" value="PGP-like_dom2"/>
</dbReference>
<dbReference type="STRING" id="1122930.SAMN02745168_1054"/>
<dbReference type="Proteomes" id="UP000192790">
    <property type="component" value="Unassembled WGS sequence"/>
</dbReference>
<dbReference type="SFLD" id="SFLDG01135">
    <property type="entry name" value="C1.5.6:_HAD__Beta-PGM__Phospha"/>
    <property type="match status" value="1"/>
</dbReference>
<evidence type="ECO:0000313" key="1">
    <source>
        <dbReference type="EMBL" id="SMC47354.1"/>
    </source>
</evidence>
<dbReference type="NCBIfam" id="TIGR01509">
    <property type="entry name" value="HAD-SF-IA-v3"/>
    <property type="match status" value="1"/>
</dbReference>
<dbReference type="Gene3D" id="1.10.150.240">
    <property type="entry name" value="Putative phosphatase, domain 2"/>
    <property type="match status" value="1"/>
</dbReference>
<dbReference type="PANTHER" id="PTHR43434:SF1">
    <property type="entry name" value="PHOSPHOGLYCOLATE PHOSPHATASE"/>
    <property type="match status" value="1"/>
</dbReference>